<reference evidence="1 2" key="1">
    <citation type="journal article" date="2012" name="J. Bacteriol.">
        <title>Genome sequence of benzo(a)pyrene-degrading bacterium Novosphingobium pentaromativorans US6-1.</title>
        <authorList>
            <person name="Luo Y.R."/>
            <person name="Kang S.G."/>
            <person name="Kim S.J."/>
            <person name="Kim M.R."/>
            <person name="Li N."/>
            <person name="Lee J.H."/>
            <person name="Kwon K.K."/>
        </authorList>
    </citation>
    <scope>NUCLEOTIDE SEQUENCE [LARGE SCALE GENOMIC DNA]</scope>
    <source>
        <strain evidence="1 2">US6-1</strain>
    </source>
</reference>
<dbReference type="EMBL" id="AGFM01000054">
    <property type="protein sequence ID" value="EHJ59686.1"/>
    <property type="molecule type" value="Genomic_DNA"/>
</dbReference>
<evidence type="ECO:0000313" key="1">
    <source>
        <dbReference type="EMBL" id="EHJ59686.1"/>
    </source>
</evidence>
<protein>
    <submittedName>
        <fullName evidence="1">Uncharacterized protein</fullName>
    </submittedName>
</protein>
<dbReference type="AlphaFoldDB" id="G6EFZ7"/>
<proteinExistence type="predicted"/>
<dbReference type="PATRIC" id="fig|1088721.3.peg.3225"/>
<organism evidence="1 2">
    <name type="scientific">Novosphingobium pentaromativorans US6-1</name>
    <dbReference type="NCBI Taxonomy" id="1088721"/>
    <lineage>
        <taxon>Bacteria</taxon>
        <taxon>Pseudomonadati</taxon>
        <taxon>Pseudomonadota</taxon>
        <taxon>Alphaproteobacteria</taxon>
        <taxon>Sphingomonadales</taxon>
        <taxon>Sphingomonadaceae</taxon>
        <taxon>Novosphingobium</taxon>
    </lineage>
</organism>
<comment type="caution">
    <text evidence="1">The sequence shown here is derived from an EMBL/GenBank/DDBJ whole genome shotgun (WGS) entry which is preliminary data.</text>
</comment>
<name>G6EFZ7_9SPHN</name>
<gene>
    <name evidence="1" type="ORF">NSU_3268</name>
</gene>
<accession>G6EFZ7</accession>
<sequence length="38" mass="4185">MGCRFSRLIGTILRHAGWFPGMAYRISAEAADERSASV</sequence>
<evidence type="ECO:0000313" key="2">
    <source>
        <dbReference type="Proteomes" id="UP000004030"/>
    </source>
</evidence>
<keyword evidence="2" id="KW-1185">Reference proteome</keyword>
<dbReference type="Proteomes" id="UP000004030">
    <property type="component" value="Unassembled WGS sequence"/>
</dbReference>